<accession>A0ABY7VQG6</accession>
<keyword evidence="7 8" id="KW-0275">Fatty acid biosynthesis</keyword>
<dbReference type="CDD" id="cd05372">
    <property type="entry name" value="ENR_SDR"/>
    <property type="match status" value="1"/>
</dbReference>
<keyword evidence="6" id="KW-0443">Lipid metabolism</keyword>
<proteinExistence type="inferred from homology"/>
<protein>
    <recommendedName>
        <fullName evidence="8">Enoyl-[acyl-carrier-protein] reductase [NADH]</fullName>
        <ecNumber evidence="8">1.3.1.9</ecNumber>
    </recommendedName>
</protein>
<keyword evidence="4" id="KW-0276">Fatty acid metabolism</keyword>
<name>A0ABY7VQG6_9BACT</name>
<evidence type="ECO:0000256" key="4">
    <source>
        <dbReference type="ARBA" id="ARBA00022832"/>
    </source>
</evidence>
<comment type="similarity">
    <text evidence="2 8">Belongs to the short-chain dehydrogenases/reductases (SDR) family. FabI subfamily.</text>
</comment>
<dbReference type="InterPro" id="IPR036291">
    <property type="entry name" value="NAD(P)-bd_dom_sf"/>
</dbReference>
<dbReference type="PANTHER" id="PTHR43159:SF2">
    <property type="entry name" value="ENOYL-[ACYL-CARRIER-PROTEIN] REDUCTASE [NADH], CHLOROPLASTIC"/>
    <property type="match status" value="1"/>
</dbReference>
<organism evidence="9 10">
    <name type="scientific">Lentisphaera profundi</name>
    <dbReference type="NCBI Taxonomy" id="1658616"/>
    <lineage>
        <taxon>Bacteria</taxon>
        <taxon>Pseudomonadati</taxon>
        <taxon>Lentisphaerota</taxon>
        <taxon>Lentisphaeria</taxon>
        <taxon>Lentisphaerales</taxon>
        <taxon>Lentisphaeraceae</taxon>
        <taxon>Lentisphaera</taxon>
    </lineage>
</organism>
<sequence length="264" mass="28499">MKGKKGIILGVANHRSIAWGIFESLRNQGADVTLTYMNDRMKDGIEKLFKKFDINDVDLLECDVTNQATIDSTFTTLGEKHGEIDFVVHCLAFANKSELEGDFIDTSREGYAMAGEVSSFSLVAVSKAAQPYLSANASIVCLTYLGAEKICTNYNVMGVAKAGLECSTRYLANDLGPKGVRVNAISAGPVNTLAARGISGFTRMLTIQEKISPLRRVNTVDEIGDAAMFLCSDLSRGITSEVLHVDCGFSNVGVGPMEAYNLEK</sequence>
<comment type="pathway">
    <text evidence="1">Lipid metabolism; fatty acid biosynthesis.</text>
</comment>
<dbReference type="InterPro" id="IPR014358">
    <property type="entry name" value="Enoyl-ACP_Rdtase_NADH"/>
</dbReference>
<evidence type="ECO:0000256" key="5">
    <source>
        <dbReference type="ARBA" id="ARBA00023002"/>
    </source>
</evidence>
<gene>
    <name evidence="9" type="ORF">PQO03_07110</name>
</gene>
<evidence type="ECO:0000256" key="3">
    <source>
        <dbReference type="ARBA" id="ARBA00022516"/>
    </source>
</evidence>
<dbReference type="Gene3D" id="3.40.50.720">
    <property type="entry name" value="NAD(P)-binding Rossmann-like Domain"/>
    <property type="match status" value="1"/>
</dbReference>
<dbReference type="Proteomes" id="UP001214250">
    <property type="component" value="Chromosome 1"/>
</dbReference>
<comment type="catalytic activity">
    <reaction evidence="8">
        <text>a 2,3-saturated acyl-[ACP] + NAD(+) = a (2E)-enoyl-[ACP] + NADH + H(+)</text>
        <dbReference type="Rhea" id="RHEA:10240"/>
        <dbReference type="Rhea" id="RHEA-COMP:9925"/>
        <dbReference type="Rhea" id="RHEA-COMP:9926"/>
        <dbReference type="ChEBI" id="CHEBI:15378"/>
        <dbReference type="ChEBI" id="CHEBI:57540"/>
        <dbReference type="ChEBI" id="CHEBI:57945"/>
        <dbReference type="ChEBI" id="CHEBI:78784"/>
        <dbReference type="ChEBI" id="CHEBI:78785"/>
        <dbReference type="EC" id="1.3.1.9"/>
    </reaction>
</comment>
<evidence type="ECO:0000256" key="2">
    <source>
        <dbReference type="ARBA" id="ARBA00009233"/>
    </source>
</evidence>
<reference evidence="9 10" key="1">
    <citation type="submission" date="2023-02" db="EMBL/GenBank/DDBJ databases">
        <title>Genome sequence of Lentisphaera profundi SAORIC-696.</title>
        <authorList>
            <person name="Kim e."/>
            <person name="Cho J.-C."/>
            <person name="Choi A."/>
            <person name="Kang I."/>
        </authorList>
    </citation>
    <scope>NUCLEOTIDE SEQUENCE [LARGE SCALE GENOMIC DNA]</scope>
    <source>
        <strain evidence="9 10">SAORIC-696</strain>
    </source>
</reference>
<keyword evidence="8" id="KW-0520">NAD</keyword>
<keyword evidence="10" id="KW-1185">Reference proteome</keyword>
<evidence type="ECO:0000256" key="1">
    <source>
        <dbReference type="ARBA" id="ARBA00005194"/>
    </source>
</evidence>
<evidence type="ECO:0000256" key="6">
    <source>
        <dbReference type="ARBA" id="ARBA00023098"/>
    </source>
</evidence>
<keyword evidence="5 8" id="KW-0560">Oxidoreductase</keyword>
<dbReference type="PRINTS" id="PR00081">
    <property type="entry name" value="GDHRDH"/>
</dbReference>
<dbReference type="Gene3D" id="1.10.8.400">
    <property type="entry name" value="Enoyl acyl carrier protein reductase"/>
    <property type="match status" value="1"/>
</dbReference>
<dbReference type="PANTHER" id="PTHR43159">
    <property type="entry name" value="ENOYL-[ACYL-CARRIER-PROTEIN] REDUCTASE"/>
    <property type="match status" value="1"/>
</dbReference>
<dbReference type="EMBL" id="CP117811">
    <property type="protein sequence ID" value="WDE95485.1"/>
    <property type="molecule type" value="Genomic_DNA"/>
</dbReference>
<dbReference type="EC" id="1.3.1.9" evidence="8"/>
<evidence type="ECO:0000313" key="10">
    <source>
        <dbReference type="Proteomes" id="UP001214250"/>
    </source>
</evidence>
<evidence type="ECO:0000256" key="8">
    <source>
        <dbReference type="PIRNR" id="PIRNR000094"/>
    </source>
</evidence>
<dbReference type="PIRSF" id="PIRSF000094">
    <property type="entry name" value="Enoyl-ACP_rdct"/>
    <property type="match status" value="1"/>
</dbReference>
<keyword evidence="3 8" id="KW-0444">Lipid biosynthesis</keyword>
<dbReference type="InterPro" id="IPR002347">
    <property type="entry name" value="SDR_fam"/>
</dbReference>
<dbReference type="SUPFAM" id="SSF51735">
    <property type="entry name" value="NAD(P)-binding Rossmann-fold domains"/>
    <property type="match status" value="1"/>
</dbReference>
<evidence type="ECO:0000313" key="9">
    <source>
        <dbReference type="EMBL" id="WDE95485.1"/>
    </source>
</evidence>
<evidence type="ECO:0000256" key="7">
    <source>
        <dbReference type="ARBA" id="ARBA00023160"/>
    </source>
</evidence>
<dbReference type="Pfam" id="PF13561">
    <property type="entry name" value="adh_short_C2"/>
    <property type="match status" value="1"/>
</dbReference>